<dbReference type="Pfam" id="PF03610">
    <property type="entry name" value="EIIA-man"/>
    <property type="match status" value="1"/>
</dbReference>
<evidence type="ECO:0000256" key="2">
    <source>
        <dbReference type="ARBA" id="ARBA00002788"/>
    </source>
</evidence>
<dbReference type="InterPro" id="IPR039643">
    <property type="entry name" value="DhaM"/>
</dbReference>
<accession>A0A1H3MVD3</accession>
<dbReference type="EMBL" id="FNQB01000001">
    <property type="protein sequence ID" value="SDY80641.1"/>
    <property type="molecule type" value="Genomic_DNA"/>
</dbReference>
<dbReference type="InterPro" id="IPR004701">
    <property type="entry name" value="PTS_EIIA_man-typ"/>
</dbReference>
<dbReference type="RefSeq" id="WP_090788915.1">
    <property type="nucleotide sequence ID" value="NZ_BOND01000018.1"/>
</dbReference>
<dbReference type="Proteomes" id="UP000199632">
    <property type="component" value="Unassembled WGS sequence"/>
</dbReference>
<evidence type="ECO:0000256" key="3">
    <source>
        <dbReference type="ARBA" id="ARBA00012095"/>
    </source>
</evidence>
<dbReference type="OrthoDB" id="350754at2"/>
<evidence type="ECO:0000256" key="4">
    <source>
        <dbReference type="ARBA" id="ARBA00022679"/>
    </source>
</evidence>
<dbReference type="PANTHER" id="PTHR38594">
    <property type="entry name" value="PEP-DEPENDENT DIHYDROXYACETONE KINASE, PHOSPHORYL DONOR SUBUNIT DHAM"/>
    <property type="match status" value="1"/>
</dbReference>
<dbReference type="GO" id="GO:0047324">
    <property type="term" value="F:phosphoenolpyruvate-glycerone phosphotransferase activity"/>
    <property type="evidence" value="ECO:0007669"/>
    <property type="project" value="UniProtKB-EC"/>
</dbReference>
<comment type="function">
    <text evidence="2">Component of the dihydroxyacetone kinase complex, which is responsible for the phosphoenolpyruvate (PEP)-dependent phosphorylation of dihydroxyacetone. DhaM serves as the phosphoryl donor. Is phosphorylated by phosphoenolpyruvate in an EI- and HPr-dependent reaction, and a phosphorelay system on histidine residues finally leads to phosphoryl transfer to DhaL and dihydroxyacetone.</text>
</comment>
<comment type="catalytic activity">
    <reaction evidence="1">
        <text>dihydroxyacetone + phosphoenolpyruvate = dihydroxyacetone phosphate + pyruvate</text>
        <dbReference type="Rhea" id="RHEA:18381"/>
        <dbReference type="ChEBI" id="CHEBI:15361"/>
        <dbReference type="ChEBI" id="CHEBI:16016"/>
        <dbReference type="ChEBI" id="CHEBI:57642"/>
        <dbReference type="ChEBI" id="CHEBI:58702"/>
        <dbReference type="EC" id="2.7.1.121"/>
    </reaction>
</comment>
<evidence type="ECO:0000256" key="1">
    <source>
        <dbReference type="ARBA" id="ARBA00001113"/>
    </source>
</evidence>
<name>A0A1H3MVD3_9ACTN</name>
<evidence type="ECO:0000256" key="5">
    <source>
        <dbReference type="ARBA" id="ARBA00046577"/>
    </source>
</evidence>
<dbReference type="InterPro" id="IPR036662">
    <property type="entry name" value="PTS_EIIA_man-typ_sf"/>
</dbReference>
<evidence type="ECO:0000313" key="7">
    <source>
        <dbReference type="EMBL" id="SDY80641.1"/>
    </source>
</evidence>
<dbReference type="PANTHER" id="PTHR38594:SF1">
    <property type="entry name" value="PEP-DEPENDENT DIHYDROXYACETONE KINASE, PHOSPHORYL DONOR SUBUNIT DHAM"/>
    <property type="match status" value="1"/>
</dbReference>
<gene>
    <name evidence="7" type="ORF">SAMN05421684_1648</name>
</gene>
<sequence>MTEGLGLVGIVLVSHSAALAEGAAELVQQISGGATVVPAGGTDDGGLGTSTARIEAAIDDAETGSGVLIIPDLGSAVLSARAVLADLAGETTARLVDAPFVEGAVAAAVAAGSGADLDAVAAAAEEARDATKF</sequence>
<comment type="subunit">
    <text evidence="5">Homodimer. The dihydroxyacetone kinase complex is composed of a homodimer of DhaM, a homodimer of DhaK and the subunit DhaL.</text>
</comment>
<organism evidence="7 8">
    <name type="scientific">Asanoa ishikariensis</name>
    <dbReference type="NCBI Taxonomy" id="137265"/>
    <lineage>
        <taxon>Bacteria</taxon>
        <taxon>Bacillati</taxon>
        <taxon>Actinomycetota</taxon>
        <taxon>Actinomycetes</taxon>
        <taxon>Micromonosporales</taxon>
        <taxon>Micromonosporaceae</taxon>
        <taxon>Asanoa</taxon>
    </lineage>
</organism>
<keyword evidence="8" id="KW-1185">Reference proteome</keyword>
<dbReference type="NCBIfam" id="TIGR02364">
    <property type="entry name" value="dha_pts"/>
    <property type="match status" value="1"/>
</dbReference>
<protein>
    <recommendedName>
        <fullName evidence="3">phosphoenolpyruvate--glycerone phosphotransferase</fullName>
        <ecNumber evidence="3">2.7.1.121</ecNumber>
    </recommendedName>
</protein>
<proteinExistence type="predicted"/>
<dbReference type="AlphaFoldDB" id="A0A1H3MVD3"/>
<dbReference type="InterPro" id="IPR012844">
    <property type="entry name" value="DhaM_N"/>
</dbReference>
<dbReference type="GO" id="GO:0019563">
    <property type="term" value="P:glycerol catabolic process"/>
    <property type="evidence" value="ECO:0007669"/>
    <property type="project" value="InterPro"/>
</dbReference>
<dbReference type="EC" id="2.7.1.121" evidence="3"/>
<dbReference type="GO" id="GO:0009401">
    <property type="term" value="P:phosphoenolpyruvate-dependent sugar phosphotransferase system"/>
    <property type="evidence" value="ECO:0007669"/>
    <property type="project" value="InterPro"/>
</dbReference>
<reference evidence="8" key="1">
    <citation type="submission" date="2016-10" db="EMBL/GenBank/DDBJ databases">
        <authorList>
            <person name="Varghese N."/>
            <person name="Submissions S."/>
        </authorList>
    </citation>
    <scope>NUCLEOTIDE SEQUENCE [LARGE SCALE GENOMIC DNA]</scope>
    <source>
        <strain evidence="8">DSM 44718</strain>
    </source>
</reference>
<keyword evidence="4" id="KW-0808">Transferase</keyword>
<dbReference type="SUPFAM" id="SSF53062">
    <property type="entry name" value="PTS system fructose IIA component-like"/>
    <property type="match status" value="1"/>
</dbReference>
<evidence type="ECO:0000313" key="8">
    <source>
        <dbReference type="Proteomes" id="UP000199632"/>
    </source>
</evidence>
<dbReference type="STRING" id="137265.SAMN05421684_1648"/>
<evidence type="ECO:0000259" key="6">
    <source>
        <dbReference type="PROSITE" id="PS51096"/>
    </source>
</evidence>
<keyword evidence="7" id="KW-0418">Kinase</keyword>
<dbReference type="Gene3D" id="3.40.50.510">
    <property type="entry name" value="Phosphotransferase system, mannose-type IIA component"/>
    <property type="match status" value="1"/>
</dbReference>
<dbReference type="PROSITE" id="PS51096">
    <property type="entry name" value="PTS_EIIA_TYPE_4"/>
    <property type="match status" value="1"/>
</dbReference>
<feature type="domain" description="PTS EIIA type-4" evidence="6">
    <location>
        <begin position="7"/>
        <end position="131"/>
    </location>
</feature>
<dbReference type="GO" id="GO:0016020">
    <property type="term" value="C:membrane"/>
    <property type="evidence" value="ECO:0007669"/>
    <property type="project" value="InterPro"/>
</dbReference>